<feature type="transmembrane region" description="Helical" evidence="1">
    <location>
        <begin position="220"/>
        <end position="238"/>
    </location>
</feature>
<accession>A0ABV4UG30</accession>
<gene>
    <name evidence="3" type="ORF">ABCS64_09700</name>
</gene>
<name>A0ABV4UG30_9RHOO</name>
<feature type="transmembrane region" description="Helical" evidence="1">
    <location>
        <begin position="55"/>
        <end position="77"/>
    </location>
</feature>
<protein>
    <submittedName>
        <fullName evidence="3">Phosphatase PAP2 family protein</fullName>
    </submittedName>
</protein>
<feature type="transmembrane region" description="Helical" evidence="1">
    <location>
        <begin position="244"/>
        <end position="261"/>
    </location>
</feature>
<dbReference type="Proteomes" id="UP001574673">
    <property type="component" value="Unassembled WGS sequence"/>
</dbReference>
<proteinExistence type="predicted"/>
<dbReference type="InterPro" id="IPR026841">
    <property type="entry name" value="Aur1/Ipt1"/>
</dbReference>
<evidence type="ECO:0000313" key="4">
    <source>
        <dbReference type="Proteomes" id="UP001574673"/>
    </source>
</evidence>
<comment type="caution">
    <text evidence="3">The sequence shown here is derived from an EMBL/GenBank/DDBJ whole genome shotgun (WGS) entry which is preliminary data.</text>
</comment>
<dbReference type="EMBL" id="JBEUWX010000002">
    <property type="protein sequence ID" value="MFA9950584.1"/>
    <property type="molecule type" value="Genomic_DNA"/>
</dbReference>
<dbReference type="Pfam" id="PF14378">
    <property type="entry name" value="PAP2_3"/>
    <property type="match status" value="1"/>
</dbReference>
<feature type="transmembrane region" description="Helical" evidence="1">
    <location>
        <begin position="7"/>
        <end position="24"/>
    </location>
</feature>
<feature type="domain" description="Inositolphosphotransferase Aur1/Ipt1" evidence="2">
    <location>
        <begin position="102"/>
        <end position="257"/>
    </location>
</feature>
<feature type="transmembrane region" description="Helical" evidence="1">
    <location>
        <begin position="112"/>
        <end position="133"/>
    </location>
</feature>
<dbReference type="RefSeq" id="WP_418891630.1">
    <property type="nucleotide sequence ID" value="NZ_JBEUWX010000002.1"/>
</dbReference>
<keyword evidence="4" id="KW-1185">Reference proteome</keyword>
<keyword evidence="1" id="KW-1133">Transmembrane helix</keyword>
<organism evidence="3 4">
    <name type="scientific">Dentiradicibacter hellwigii</name>
    <dbReference type="NCBI Taxonomy" id="3149053"/>
    <lineage>
        <taxon>Bacteria</taxon>
        <taxon>Pseudomonadati</taxon>
        <taxon>Pseudomonadota</taxon>
        <taxon>Betaproteobacteria</taxon>
        <taxon>Rhodocyclales</taxon>
        <taxon>Rhodocyclaceae</taxon>
        <taxon>Dentiradicibacter</taxon>
    </lineage>
</organism>
<evidence type="ECO:0000259" key="2">
    <source>
        <dbReference type="Pfam" id="PF14378"/>
    </source>
</evidence>
<evidence type="ECO:0000313" key="3">
    <source>
        <dbReference type="EMBL" id="MFA9950584.1"/>
    </source>
</evidence>
<sequence length="265" mass="28501">MPISPRIARPLLALLAAIIVSAALRPLNPWLPYAAATAWLAVLQLHLARSSWQNVALFALVWLVFPLLKAVNAYWLAWHADGLLSAADSALWGGKILPAYFRYEDFPLAADVFAACYFAFFFTVAGASAYYAVRRRASAPAFFNGLLGIYLFGLMGYLLLPAAGPAFTTLPDGGARGLIAPHVIAVVNDGVTGMDVFPSLHTALPLFITAFLWRDGCCKTALALLPVSLGIVGATVFLRYHYGVDVLVGILLAAAFAWRYAPKTA</sequence>
<evidence type="ECO:0000256" key="1">
    <source>
        <dbReference type="SAM" id="Phobius"/>
    </source>
</evidence>
<dbReference type="Gene3D" id="1.20.144.10">
    <property type="entry name" value="Phosphatidic acid phosphatase type 2/haloperoxidase"/>
    <property type="match status" value="1"/>
</dbReference>
<reference evidence="4" key="1">
    <citation type="submission" date="2024-06" db="EMBL/GenBank/DDBJ databases">
        <title>Radixoralia hellwigii gen. nov., sp nov., isolated from a root canal in the human oral cavity.</title>
        <authorList>
            <person name="Bartsch S."/>
            <person name="Wittmer A."/>
            <person name="Schulz A.-K."/>
            <person name="Neumann-Schaal M."/>
            <person name="Wolf J."/>
            <person name="Gronow S."/>
            <person name="Tennert C."/>
            <person name="Haecker G."/>
            <person name="Cieplik F."/>
            <person name="Al-Ahmad A."/>
        </authorList>
    </citation>
    <scope>NUCLEOTIDE SEQUENCE [LARGE SCALE GENOMIC DNA]</scope>
    <source>
        <strain evidence="4">Wk13</strain>
    </source>
</reference>
<feature type="transmembrane region" description="Helical" evidence="1">
    <location>
        <begin position="140"/>
        <end position="160"/>
    </location>
</feature>
<feature type="transmembrane region" description="Helical" evidence="1">
    <location>
        <begin position="30"/>
        <end position="48"/>
    </location>
</feature>
<feature type="transmembrane region" description="Helical" evidence="1">
    <location>
        <begin position="196"/>
        <end position="213"/>
    </location>
</feature>
<keyword evidence="1" id="KW-0472">Membrane</keyword>
<keyword evidence="1" id="KW-0812">Transmembrane</keyword>